<keyword evidence="2" id="KW-0677">Repeat</keyword>
<dbReference type="SMART" id="SM00320">
    <property type="entry name" value="WD40"/>
    <property type="match status" value="6"/>
</dbReference>
<evidence type="ECO:0000256" key="2">
    <source>
        <dbReference type="ARBA" id="ARBA00022737"/>
    </source>
</evidence>
<keyword evidence="1 3" id="KW-0853">WD repeat</keyword>
<dbReference type="PANTHER" id="PTHR22847:SF637">
    <property type="entry name" value="WD REPEAT DOMAIN 5B"/>
    <property type="match status" value="1"/>
</dbReference>
<dbReference type="OrthoDB" id="6262491at2759"/>
<dbReference type="SUPFAM" id="SSF50978">
    <property type="entry name" value="WD40 repeat-like"/>
    <property type="match status" value="1"/>
</dbReference>
<dbReference type="PROSITE" id="PS00678">
    <property type="entry name" value="WD_REPEATS_1"/>
    <property type="match status" value="1"/>
</dbReference>
<evidence type="ECO:0000313" key="5">
    <source>
        <dbReference type="EMBL" id="KAG0303007.1"/>
    </source>
</evidence>
<dbReference type="Gene3D" id="2.130.10.10">
    <property type="entry name" value="YVTN repeat-like/Quinoprotein amine dehydrogenase"/>
    <property type="match status" value="3"/>
</dbReference>
<evidence type="ECO:0000256" key="3">
    <source>
        <dbReference type="PROSITE-ProRule" id="PRU00221"/>
    </source>
</evidence>
<dbReference type="GO" id="GO:1990234">
    <property type="term" value="C:transferase complex"/>
    <property type="evidence" value="ECO:0007669"/>
    <property type="project" value="UniProtKB-ARBA"/>
</dbReference>
<feature type="region of interest" description="Disordered" evidence="4">
    <location>
        <begin position="1"/>
        <end position="23"/>
    </location>
</feature>
<dbReference type="PROSITE" id="PS50082">
    <property type="entry name" value="WD_REPEATS_2"/>
    <property type="match status" value="4"/>
</dbReference>
<proteinExistence type="predicted"/>
<dbReference type="Pfam" id="PF00400">
    <property type="entry name" value="WD40"/>
    <property type="match status" value="3"/>
</dbReference>
<dbReference type="Proteomes" id="UP000823405">
    <property type="component" value="Unassembled WGS sequence"/>
</dbReference>
<sequence length="546" mass="59250">MSASNAPGHQSSQQVDPAIEKLTREQKSLKAKIDVLEAENKALKKSLFELSYIYSAQLGSSNHQPNNSNSNTSSASRPLNSAGGISGDLSVSSTTASSPHTANNTFNAEGSHHSDMVLAVGQLLSNMSAAQQSYSAETASFNPTNVSDAASRGADAQLKNAKDLIKVEEDGVRRLNMGNIVSRQDGSSKSDGRQFYLKNDLKGHQGAVYAVQYSPNGKYLATGSFDKTVRLWDGTTNQNELYVLKGHGLNISDLAWGHDSTLLLSGAYDKTCKLWDVESGKQLDSFEGEGGTTRNMLTMIDTRKDNNPISGSAISIKNDAMVNSIYVYHDGLTVISGDSSGYLKTWDMRTGKVLQAILNEPTKKPISHLAISKQRGALDGVSLAETEEPESRWLAVNSYDNVIRVYDRGFEPPTTMPRLVYSLKGYRNKHWPIKSAFFHGKDYIAGAAGRRTGKVRGGDVDEAPSTISDKDIPLESSLILASGSMDPYVYIFDVGAGDGQYEVLQKLSGHTDRVYDVDFHPVDHVLASGSADFSVKVWGRASKRKK</sequence>
<organism evidence="5 6">
    <name type="scientific">Linnemannia gamsii</name>
    <dbReference type="NCBI Taxonomy" id="64522"/>
    <lineage>
        <taxon>Eukaryota</taxon>
        <taxon>Fungi</taxon>
        <taxon>Fungi incertae sedis</taxon>
        <taxon>Mucoromycota</taxon>
        <taxon>Mortierellomycotina</taxon>
        <taxon>Mortierellomycetes</taxon>
        <taxon>Mortierellales</taxon>
        <taxon>Mortierellaceae</taxon>
        <taxon>Linnemannia</taxon>
    </lineage>
</organism>
<feature type="compositionally biased region" description="Polar residues" evidence="4">
    <location>
        <begin position="1"/>
        <end position="15"/>
    </location>
</feature>
<evidence type="ECO:0000256" key="1">
    <source>
        <dbReference type="ARBA" id="ARBA00022574"/>
    </source>
</evidence>
<dbReference type="InterPro" id="IPR020472">
    <property type="entry name" value="WD40_PAC1"/>
</dbReference>
<dbReference type="InterPro" id="IPR019775">
    <property type="entry name" value="WD40_repeat_CS"/>
</dbReference>
<evidence type="ECO:0000256" key="4">
    <source>
        <dbReference type="SAM" id="MobiDB-lite"/>
    </source>
</evidence>
<dbReference type="InterPro" id="IPR015943">
    <property type="entry name" value="WD40/YVTN_repeat-like_dom_sf"/>
</dbReference>
<keyword evidence="6" id="KW-1185">Reference proteome</keyword>
<dbReference type="InterPro" id="IPR036322">
    <property type="entry name" value="WD40_repeat_dom_sf"/>
</dbReference>
<reference evidence="5" key="1">
    <citation type="journal article" date="2020" name="Fungal Divers.">
        <title>Resolving the Mortierellaceae phylogeny through synthesis of multi-gene phylogenetics and phylogenomics.</title>
        <authorList>
            <person name="Vandepol N."/>
            <person name="Liber J."/>
            <person name="Desiro A."/>
            <person name="Na H."/>
            <person name="Kennedy M."/>
            <person name="Barry K."/>
            <person name="Grigoriev I.V."/>
            <person name="Miller A.N."/>
            <person name="O'Donnell K."/>
            <person name="Stajich J.E."/>
            <person name="Bonito G."/>
        </authorList>
    </citation>
    <scope>NUCLEOTIDE SEQUENCE</scope>
    <source>
        <strain evidence="5">NVP60</strain>
    </source>
</reference>
<gene>
    <name evidence="5" type="ORF">BGZ97_002076</name>
</gene>
<feature type="repeat" description="WD" evidence="3">
    <location>
        <begin position="315"/>
        <end position="356"/>
    </location>
</feature>
<comment type="caution">
    <text evidence="5">The sequence shown here is derived from an EMBL/GenBank/DDBJ whole genome shotgun (WGS) entry which is preliminary data.</text>
</comment>
<evidence type="ECO:0008006" key="7">
    <source>
        <dbReference type="Google" id="ProtNLM"/>
    </source>
</evidence>
<dbReference type="InterPro" id="IPR001680">
    <property type="entry name" value="WD40_rpt"/>
</dbReference>
<dbReference type="PANTHER" id="PTHR22847">
    <property type="entry name" value="WD40 REPEAT PROTEIN"/>
    <property type="match status" value="1"/>
</dbReference>
<dbReference type="PROSITE" id="PS50294">
    <property type="entry name" value="WD_REPEATS_REGION"/>
    <property type="match status" value="3"/>
</dbReference>
<evidence type="ECO:0000313" key="6">
    <source>
        <dbReference type="Proteomes" id="UP000823405"/>
    </source>
</evidence>
<feature type="region of interest" description="Disordered" evidence="4">
    <location>
        <begin position="61"/>
        <end position="109"/>
    </location>
</feature>
<feature type="repeat" description="WD" evidence="3">
    <location>
        <begin position="244"/>
        <end position="285"/>
    </location>
</feature>
<accession>A0A9P6QXT4</accession>
<dbReference type="PRINTS" id="PR00320">
    <property type="entry name" value="GPROTEINBRPT"/>
</dbReference>
<dbReference type="AlphaFoldDB" id="A0A9P6QXT4"/>
<dbReference type="EMBL" id="JAAAIN010001443">
    <property type="protein sequence ID" value="KAG0303007.1"/>
    <property type="molecule type" value="Genomic_DNA"/>
</dbReference>
<feature type="repeat" description="WD" evidence="3">
    <location>
        <begin position="507"/>
        <end position="546"/>
    </location>
</feature>
<feature type="repeat" description="WD" evidence="3">
    <location>
        <begin position="201"/>
        <end position="233"/>
    </location>
</feature>
<protein>
    <recommendedName>
        <fullName evidence="7">WD40 repeat-like protein</fullName>
    </recommendedName>
</protein>
<feature type="compositionally biased region" description="Polar residues" evidence="4">
    <location>
        <begin position="89"/>
        <end position="108"/>
    </location>
</feature>
<feature type="compositionally biased region" description="Low complexity" evidence="4">
    <location>
        <begin position="61"/>
        <end position="76"/>
    </location>
</feature>
<dbReference type="CDD" id="cd00200">
    <property type="entry name" value="WD40"/>
    <property type="match status" value="1"/>
</dbReference>
<name>A0A9P6QXT4_9FUNG</name>